<dbReference type="Pfam" id="PF12705">
    <property type="entry name" value="PDDEXK_1"/>
    <property type="match status" value="1"/>
</dbReference>
<organism evidence="8 9">
    <name type="scientific">Luteimonas aestuarii</name>
    <dbReference type="NCBI Taxonomy" id="453837"/>
    <lineage>
        <taxon>Bacteria</taxon>
        <taxon>Pseudomonadati</taxon>
        <taxon>Pseudomonadota</taxon>
        <taxon>Gammaproteobacteria</taxon>
        <taxon>Lysobacterales</taxon>
        <taxon>Lysobacteraceae</taxon>
        <taxon>Luteimonas</taxon>
    </lineage>
</organism>
<evidence type="ECO:0000256" key="1">
    <source>
        <dbReference type="ARBA" id="ARBA00022741"/>
    </source>
</evidence>
<comment type="caution">
    <text evidence="8">The sequence shown here is derived from an EMBL/GenBank/DDBJ whole genome shotgun (WGS) entry which is preliminary data.</text>
</comment>
<keyword evidence="2" id="KW-0378">Hydrolase</keyword>
<dbReference type="Gene3D" id="3.40.50.300">
    <property type="entry name" value="P-loop containing nucleotide triphosphate hydrolases"/>
    <property type="match status" value="2"/>
</dbReference>
<dbReference type="InterPro" id="IPR041679">
    <property type="entry name" value="DNA2/NAM7-like_C"/>
</dbReference>
<dbReference type="GO" id="GO:0016787">
    <property type="term" value="F:hydrolase activity"/>
    <property type="evidence" value="ECO:0007669"/>
    <property type="project" value="UniProtKB-KW"/>
</dbReference>
<dbReference type="InterPro" id="IPR038726">
    <property type="entry name" value="PDDEXK_AddAB-type"/>
</dbReference>
<dbReference type="NCBIfam" id="TIGR03491">
    <property type="entry name" value="TM0106 family RecB-like putative nuclease"/>
    <property type="match status" value="1"/>
</dbReference>
<feature type="domain" description="PD-(D/E)XK endonuclease-like" evidence="5">
    <location>
        <begin position="100"/>
        <end position="226"/>
    </location>
</feature>
<dbReference type="Pfam" id="PF13087">
    <property type="entry name" value="AAA_12"/>
    <property type="match status" value="1"/>
</dbReference>
<dbReference type="GO" id="GO:0005524">
    <property type="term" value="F:ATP binding"/>
    <property type="evidence" value="ECO:0007669"/>
    <property type="project" value="UniProtKB-KW"/>
</dbReference>
<dbReference type="InterPro" id="IPR047187">
    <property type="entry name" value="SF1_C_Upf1"/>
</dbReference>
<accession>A0A4R5TYE8</accession>
<keyword evidence="1" id="KW-0547">Nucleotide-binding</keyword>
<reference evidence="8 9" key="1">
    <citation type="submission" date="2019-03" db="EMBL/GenBank/DDBJ databases">
        <title>Luteimonas zhaokaii sp.nov., isolated from the rectal contents of Plateau pika in Yushu, Qinghai Province, China.</title>
        <authorList>
            <person name="Zhang G."/>
        </authorList>
    </citation>
    <scope>NUCLEOTIDE SEQUENCE [LARGE SCALE GENOMIC DNA]</scope>
    <source>
        <strain evidence="8 9">B9</strain>
    </source>
</reference>
<evidence type="ECO:0000259" key="6">
    <source>
        <dbReference type="Pfam" id="PF13087"/>
    </source>
</evidence>
<feature type="domain" description="DNA2/NAM7 helicase-like C-terminal" evidence="6">
    <location>
        <begin position="923"/>
        <end position="1101"/>
    </location>
</feature>
<dbReference type="OrthoDB" id="9757917at2"/>
<dbReference type="InterPro" id="IPR027417">
    <property type="entry name" value="P-loop_NTPase"/>
</dbReference>
<evidence type="ECO:0000259" key="7">
    <source>
        <dbReference type="Pfam" id="PF13482"/>
    </source>
</evidence>
<dbReference type="RefSeq" id="WP_133321297.1">
    <property type="nucleotide sequence ID" value="NZ_SMTF01000003.1"/>
</dbReference>
<evidence type="ECO:0000313" key="9">
    <source>
        <dbReference type="Proteomes" id="UP000294796"/>
    </source>
</evidence>
<dbReference type="CDD" id="cd18808">
    <property type="entry name" value="SF1_C_Upf1"/>
    <property type="match status" value="1"/>
</dbReference>
<evidence type="ECO:0000256" key="4">
    <source>
        <dbReference type="ARBA" id="ARBA00022840"/>
    </source>
</evidence>
<feature type="domain" description="YprB ribonuclease H-like" evidence="7">
    <location>
        <begin position="322"/>
        <end position="505"/>
    </location>
</feature>
<dbReference type="GO" id="GO:0043139">
    <property type="term" value="F:5'-3' DNA helicase activity"/>
    <property type="evidence" value="ECO:0007669"/>
    <property type="project" value="TreeGrafter"/>
</dbReference>
<evidence type="ECO:0000256" key="2">
    <source>
        <dbReference type="ARBA" id="ARBA00022801"/>
    </source>
</evidence>
<evidence type="ECO:0000259" key="5">
    <source>
        <dbReference type="Pfam" id="PF12705"/>
    </source>
</evidence>
<dbReference type="Proteomes" id="UP000294796">
    <property type="component" value="Unassembled WGS sequence"/>
</dbReference>
<evidence type="ECO:0000256" key="3">
    <source>
        <dbReference type="ARBA" id="ARBA00022806"/>
    </source>
</evidence>
<dbReference type="Pfam" id="PF13604">
    <property type="entry name" value="AAA_30"/>
    <property type="match status" value="1"/>
</dbReference>
<keyword evidence="4" id="KW-0067">ATP-binding</keyword>
<dbReference type="SUPFAM" id="SSF52540">
    <property type="entry name" value="P-loop containing nucleoside triphosphate hydrolases"/>
    <property type="match status" value="1"/>
</dbReference>
<dbReference type="PANTHER" id="PTHR43788:SF8">
    <property type="entry name" value="DNA-BINDING PROTEIN SMUBP-2"/>
    <property type="match status" value="1"/>
</dbReference>
<keyword evidence="9" id="KW-1185">Reference proteome</keyword>
<keyword evidence="3" id="KW-0347">Helicase</keyword>
<dbReference type="EMBL" id="SMTF01000003">
    <property type="protein sequence ID" value="TDK26264.1"/>
    <property type="molecule type" value="Genomic_DNA"/>
</dbReference>
<proteinExistence type="predicted"/>
<dbReference type="InterPro" id="IPR050534">
    <property type="entry name" value="Coronavir_polyprotein_1ab"/>
</dbReference>
<name>A0A4R5TYE8_9GAMM</name>
<evidence type="ECO:0000313" key="8">
    <source>
        <dbReference type="EMBL" id="TDK26264.1"/>
    </source>
</evidence>
<dbReference type="Pfam" id="PF13482">
    <property type="entry name" value="RNase_H_2"/>
    <property type="match status" value="1"/>
</dbReference>
<sequence>MQKHGDSLLLSASDLVGHLNCGHLTGLDIAVANGTLAKPASWDPLLELLWERGAQHEHGFVEHLSAQRLAVTVIEGFGTEDDAIARTLAAMRAGDAIIVQAAFRVNGWVGRTDVLRRVDTPSDLGPWSYEVIDTKLARETKAGTVLQLCLYAAMVEATQGRRPEHCYVVAPWTGYEPQVYRMDDYAAYYRRVRHALESAIAPGGSGDVYPEPKEHCDICRWRVRCDERRRADDHLSLVAGITKIQIDELAAHGIATLADLAVMPIPLAWKPTRGSAQAYERVREQARIQLAGRDAGAIQHELLAVVAGFGLATLPEPSPGDVFLDLEGDPFAGEDGLEYLFGYAYTDADGNAVNVADWALTREEEKRVFERFVDFVVQRLKVYPDLHIYHFAPYEPAALKRLMGRYATRETEIDSLLRSRCMVELYTVVRQSLRASVESYSIKKLEPLYKFTRTMPLAEANKALAKVQVGLELGDLALIDVDARETVARYNRDDCESTRGLRQWLEAERAGLVAQGVVVPRPAPAEAAASEALNEWQLKIADLIARLTVEVPVDPAERTPEQHARWLLAHTLDFHRREQKAVWWEYFRLSALATDDLVDERAGLSGLTFVGPQGGTARAPIHRYAFPLQETEMRGSEDLHNLGGAKLGAVHAISLDERWIDIKKRMDSAALHPEAVFSHKVINADVLADALVRIGESVAANGMEGPGAYLGARDLLLRMGPRLGRQALQDEGEAPLDAACRVALALEGGVLPIQGPPGSGKTFTGARMICALVRAGKKVGICATSHKVIRNLLDEVVKASGEQELALTCIQKPAEPEPDQPRLRFAKSNADLFAGLAAGAHVAGGTAWLWASPDAAQTVDVLFVDEAAQMSLANVLAISQAGAQLVLLGDPQQLDQPLQGSHPEGTDVSALHHILGEEQTLPPERGLFLGETWRLHPDICRFTSEMFYANRLHPRAGLERQAIVSTSRINGSGLRFLPIPTRGNQSASPEEAEAVRQLVAEILTSGATWTNDRGVPAAVELQDILIIAPYNAQVFELADRIPGARIGTVDKFQGQQAPIVIYSMTTSSYADAPRGMEFLYSLNRLNVATSRAKCVCVLVASPSVFEVSCRTPRQMQLANAFCRYLEMATPVEETAS</sequence>
<dbReference type="PANTHER" id="PTHR43788">
    <property type="entry name" value="DNA2/NAM7 HELICASE FAMILY MEMBER"/>
    <property type="match status" value="1"/>
</dbReference>
<dbReference type="InterPro" id="IPR038720">
    <property type="entry name" value="YprB_RNase_H-like_dom"/>
</dbReference>
<dbReference type="AlphaFoldDB" id="A0A4R5TYE8"/>
<protein>
    <submittedName>
        <fullName evidence="8">TM0106 family RecB-like putative nuclease</fullName>
    </submittedName>
</protein>
<dbReference type="InterPro" id="IPR019993">
    <property type="entry name" value="RecB_nuclease_TM0106_put"/>
</dbReference>
<dbReference type="CDD" id="cd17934">
    <property type="entry name" value="DEXXQc_Upf1-like"/>
    <property type="match status" value="1"/>
</dbReference>
<gene>
    <name evidence="8" type="ORF">E2F46_06630</name>
</gene>